<dbReference type="WBParaSite" id="nRc.2.0.1.t00752-RA">
    <property type="protein sequence ID" value="nRc.2.0.1.t00752-RA"/>
    <property type="gene ID" value="nRc.2.0.1.g00752"/>
</dbReference>
<dbReference type="PANTHER" id="PTHR45706:SF4">
    <property type="entry name" value="TYROSINE-PROTEIN PHOSPHATASE"/>
    <property type="match status" value="1"/>
</dbReference>
<sequence>MEDVTTAEYVAFLFGLQIEFNKRFGNILQLPLSASNGKTDSCQFTMQETTPLFLNGTNRSKTRSFAGKIDSGLKKMDFQLVSPIFADSKSNFDSTTRNRCVNGNPSGDFMNQPSNDGSPICVGFSNMNLNSNFGSKSSMTNSSTTSNTRVHLHHNGPAILPPYRPAPDYDSLFKDGAPSGQKSGSLEIIGSESAPFVCLENLADVIRPLSAISTSMPYLNSVQRQSPKCMSSRSESISEKRRIGQSLSLENAAKNSSTTINVEPSPDGRVSLNNNSSALIGISSPYADEFMTVPKVEHEKSLPSCLKMNSSTDAIEYILSVTPTNIFQFEQMLNIVWIQDCRIIVALILIASEKNGQINYMSKAFWSKIANFDVDLHTSIGQKQGHFVTSVLHLKDSVTADQRRTIYHIQYSCGQNYSNDPESFVEFLEEINSLELLVKGETEMLNAANQKSYTGQQYSPIFVHCASGFDWSGVFILTHYALKLYHHHE</sequence>
<name>A0A915HFC1_ROMCU</name>
<proteinExistence type="predicted"/>
<dbReference type="Gene3D" id="3.90.190.10">
    <property type="entry name" value="Protein tyrosine phosphatase superfamily"/>
    <property type="match status" value="1"/>
</dbReference>
<reference evidence="5" key="1">
    <citation type="submission" date="2022-11" db="UniProtKB">
        <authorList>
            <consortium name="WormBaseParasite"/>
        </authorList>
    </citation>
    <scope>IDENTIFICATION</scope>
</reference>
<evidence type="ECO:0000313" key="4">
    <source>
        <dbReference type="Proteomes" id="UP000887565"/>
    </source>
</evidence>
<protein>
    <submittedName>
        <fullName evidence="5">Uncharacterized protein</fullName>
    </submittedName>
</protein>
<feature type="region of interest" description="Disordered" evidence="1">
    <location>
        <begin position="223"/>
        <end position="243"/>
    </location>
</feature>
<keyword evidence="4" id="KW-1185">Reference proteome</keyword>
<dbReference type="Pfam" id="PF00102">
    <property type="entry name" value="Y_phosphatase"/>
    <property type="match status" value="1"/>
</dbReference>
<dbReference type="PANTHER" id="PTHR45706">
    <property type="entry name" value="TYROSINE-PROTEIN PHOSPHATASE"/>
    <property type="match status" value="1"/>
</dbReference>
<organism evidence="4 5">
    <name type="scientific">Romanomermis culicivorax</name>
    <name type="common">Nematode worm</name>
    <dbReference type="NCBI Taxonomy" id="13658"/>
    <lineage>
        <taxon>Eukaryota</taxon>
        <taxon>Metazoa</taxon>
        <taxon>Ecdysozoa</taxon>
        <taxon>Nematoda</taxon>
        <taxon>Enoplea</taxon>
        <taxon>Dorylaimia</taxon>
        <taxon>Mermithida</taxon>
        <taxon>Mermithoidea</taxon>
        <taxon>Mermithidae</taxon>
        <taxon>Romanomermis</taxon>
    </lineage>
</organism>
<dbReference type="PROSITE" id="PS50055">
    <property type="entry name" value="TYR_PHOSPHATASE_PTP"/>
    <property type="match status" value="1"/>
</dbReference>
<dbReference type="GO" id="GO:0004725">
    <property type="term" value="F:protein tyrosine phosphatase activity"/>
    <property type="evidence" value="ECO:0007669"/>
    <property type="project" value="InterPro"/>
</dbReference>
<evidence type="ECO:0000313" key="5">
    <source>
        <dbReference type="WBParaSite" id="nRc.2.0.1.t00752-RA"/>
    </source>
</evidence>
<dbReference type="AlphaFoldDB" id="A0A915HFC1"/>
<dbReference type="SUPFAM" id="SSF52799">
    <property type="entry name" value="(Phosphotyrosine protein) phosphatases II"/>
    <property type="match status" value="1"/>
</dbReference>
<accession>A0A915HFC1</accession>
<dbReference type="InterPro" id="IPR000387">
    <property type="entry name" value="Tyr_Pase_dom"/>
</dbReference>
<evidence type="ECO:0000259" key="2">
    <source>
        <dbReference type="PROSITE" id="PS50055"/>
    </source>
</evidence>
<feature type="domain" description="Tyrosine-protein phosphatase" evidence="2">
    <location>
        <begin position="250"/>
        <end position="489"/>
    </location>
</feature>
<evidence type="ECO:0000256" key="1">
    <source>
        <dbReference type="SAM" id="MobiDB-lite"/>
    </source>
</evidence>
<dbReference type="PROSITE" id="PS50056">
    <property type="entry name" value="TYR_PHOSPHATASE_2"/>
    <property type="match status" value="1"/>
</dbReference>
<feature type="domain" description="Tyrosine specific protein phosphatases" evidence="3">
    <location>
        <begin position="422"/>
        <end position="489"/>
    </location>
</feature>
<dbReference type="InterPro" id="IPR000242">
    <property type="entry name" value="PTP_cat"/>
</dbReference>
<dbReference type="InterPro" id="IPR029021">
    <property type="entry name" value="Prot-tyrosine_phosphatase-like"/>
</dbReference>
<dbReference type="Proteomes" id="UP000887565">
    <property type="component" value="Unplaced"/>
</dbReference>
<evidence type="ECO:0000259" key="3">
    <source>
        <dbReference type="PROSITE" id="PS50056"/>
    </source>
</evidence>